<keyword evidence="3" id="KW-0472">Membrane</keyword>
<dbReference type="InterPro" id="IPR053157">
    <property type="entry name" value="Sterol_Uptake_Regulator"/>
</dbReference>
<sequence>MLKRISHRKSRKGCSSCKRRHVKGPVPLSCMQCDETGPPCSNCKIRGLDCNYNVIIDGTRSIRPRPANSSSPDNVPSGAGAPAGDAEERRLLELELIHRWSTHTYKSMCSLKEDEEYVQNILPRKGYQHAFVMDTIIAFTALEVATTTAPAANSNTSSPVGTTPTTTTATPGSSSSSPSTGSVGAVGTTSQQQSPPTSSAPSSKYLRIALEYNDRASAGFRANLSNITKDNISLLYICSGLVLVINIAIPQCLELHGFERQSTLANAARMFDLLNGMLVIAFADFDTLMSSDYAPSLQAALALGTADPREHLAQETIDALALLHPVNDRNSELLGEQAQRDNDERPPAERNPTHEEYKEMVKFIVICFAEDRRDAIKGYCLGFPAFCGPPFPRAIKEREPMALFFLLYWAVLLHNLGAMAWWARSVGRRMAEEISDILRRSGLYMASPEGRQAVAWVRRQVDLPDLPDSPGVEG</sequence>
<dbReference type="Proteomes" id="UP000319257">
    <property type="component" value="Unassembled WGS sequence"/>
</dbReference>
<dbReference type="Gene3D" id="4.10.240.10">
    <property type="entry name" value="Zn(2)-C6 fungal-type DNA-binding domain"/>
    <property type="match status" value="1"/>
</dbReference>
<feature type="transmembrane region" description="Helical" evidence="3">
    <location>
        <begin position="401"/>
        <end position="423"/>
    </location>
</feature>
<proteinExistence type="predicted"/>
<protein>
    <recommendedName>
        <fullName evidence="4">Zn(2)-C6 fungal-type domain-containing protein</fullName>
    </recommendedName>
</protein>
<dbReference type="OrthoDB" id="5295362at2759"/>
<dbReference type="GO" id="GO:0008270">
    <property type="term" value="F:zinc ion binding"/>
    <property type="evidence" value="ECO:0007669"/>
    <property type="project" value="InterPro"/>
</dbReference>
<evidence type="ECO:0000256" key="1">
    <source>
        <dbReference type="ARBA" id="ARBA00023242"/>
    </source>
</evidence>
<keyword evidence="6" id="KW-1185">Reference proteome</keyword>
<name>A0A507AWC8_9PEZI</name>
<accession>A0A507AWC8</accession>
<feature type="domain" description="Zn(2)-C6 fungal-type" evidence="4">
    <location>
        <begin position="8"/>
        <end position="61"/>
    </location>
</feature>
<gene>
    <name evidence="5" type="ORF">E0L32_009909</name>
</gene>
<dbReference type="EMBL" id="SKBQ01000076">
    <property type="protein sequence ID" value="TPX08570.1"/>
    <property type="molecule type" value="Genomic_DNA"/>
</dbReference>
<dbReference type="RefSeq" id="XP_030990281.1">
    <property type="nucleotide sequence ID" value="XM_031144923.1"/>
</dbReference>
<evidence type="ECO:0000256" key="2">
    <source>
        <dbReference type="SAM" id="MobiDB-lite"/>
    </source>
</evidence>
<evidence type="ECO:0000313" key="6">
    <source>
        <dbReference type="Proteomes" id="UP000319257"/>
    </source>
</evidence>
<feature type="region of interest" description="Disordered" evidence="2">
    <location>
        <begin position="61"/>
        <end position="84"/>
    </location>
</feature>
<keyword evidence="1" id="KW-0539">Nucleus</keyword>
<keyword evidence="3" id="KW-0812">Transmembrane</keyword>
<dbReference type="InterPro" id="IPR001138">
    <property type="entry name" value="Zn2Cys6_DnaBD"/>
</dbReference>
<dbReference type="PANTHER" id="PTHR47784">
    <property type="entry name" value="STEROL UPTAKE CONTROL PROTEIN 2"/>
    <property type="match status" value="1"/>
</dbReference>
<evidence type="ECO:0000256" key="3">
    <source>
        <dbReference type="SAM" id="Phobius"/>
    </source>
</evidence>
<dbReference type="SMART" id="SM00066">
    <property type="entry name" value="GAL4"/>
    <property type="match status" value="1"/>
</dbReference>
<organism evidence="5 6">
    <name type="scientific">Thyridium curvatum</name>
    <dbReference type="NCBI Taxonomy" id="1093900"/>
    <lineage>
        <taxon>Eukaryota</taxon>
        <taxon>Fungi</taxon>
        <taxon>Dikarya</taxon>
        <taxon>Ascomycota</taxon>
        <taxon>Pezizomycotina</taxon>
        <taxon>Sordariomycetes</taxon>
        <taxon>Sordariomycetidae</taxon>
        <taxon>Thyridiales</taxon>
        <taxon>Thyridiaceae</taxon>
        <taxon>Thyridium</taxon>
    </lineage>
</organism>
<dbReference type="InParanoid" id="A0A507AWC8"/>
<comment type="caution">
    <text evidence="5">The sequence shown here is derived from an EMBL/GenBank/DDBJ whole genome shotgun (WGS) entry which is preliminary data.</text>
</comment>
<dbReference type="GO" id="GO:0001228">
    <property type="term" value="F:DNA-binding transcription activator activity, RNA polymerase II-specific"/>
    <property type="evidence" value="ECO:0007669"/>
    <property type="project" value="TreeGrafter"/>
</dbReference>
<dbReference type="AlphaFoldDB" id="A0A507AWC8"/>
<dbReference type="CDD" id="cd00067">
    <property type="entry name" value="GAL4"/>
    <property type="match status" value="1"/>
</dbReference>
<keyword evidence="3" id="KW-1133">Transmembrane helix</keyword>
<dbReference type="GeneID" id="41977356"/>
<dbReference type="STRING" id="1093900.A0A507AWC8"/>
<evidence type="ECO:0000259" key="4">
    <source>
        <dbReference type="SMART" id="SM00066"/>
    </source>
</evidence>
<dbReference type="PANTHER" id="PTHR47784:SF5">
    <property type="entry name" value="STEROL UPTAKE CONTROL PROTEIN 2"/>
    <property type="match status" value="1"/>
</dbReference>
<feature type="region of interest" description="Disordered" evidence="2">
    <location>
        <begin position="148"/>
        <end position="202"/>
    </location>
</feature>
<evidence type="ECO:0000313" key="5">
    <source>
        <dbReference type="EMBL" id="TPX08570.1"/>
    </source>
</evidence>
<dbReference type="InterPro" id="IPR036864">
    <property type="entry name" value="Zn2-C6_fun-type_DNA-bd_sf"/>
</dbReference>
<reference evidence="5 6" key="1">
    <citation type="submission" date="2019-06" db="EMBL/GenBank/DDBJ databases">
        <title>Draft genome sequence of the filamentous fungus Phialemoniopsis curvata isolated from diesel fuel.</title>
        <authorList>
            <person name="Varaljay V.A."/>
            <person name="Lyon W.J."/>
            <person name="Crouch A.L."/>
            <person name="Drake C.E."/>
            <person name="Hollomon J.M."/>
            <person name="Nadeau L.J."/>
            <person name="Nunn H.S."/>
            <person name="Stevenson B.S."/>
            <person name="Bojanowski C.L."/>
            <person name="Crookes-Goodson W.J."/>
        </authorList>
    </citation>
    <scope>NUCLEOTIDE SEQUENCE [LARGE SCALE GENOMIC DNA]</scope>
    <source>
        <strain evidence="5 6">D216</strain>
    </source>
</reference>